<gene>
    <name evidence="3" type="ORF">CG50_10825</name>
</gene>
<name>A0A086XQN3_9RHOB</name>
<evidence type="ECO:0000313" key="4">
    <source>
        <dbReference type="Proteomes" id="UP000028824"/>
    </source>
</evidence>
<evidence type="ECO:0000259" key="2">
    <source>
        <dbReference type="Pfam" id="PF01343"/>
    </source>
</evidence>
<dbReference type="InterPro" id="IPR029045">
    <property type="entry name" value="ClpP/crotonase-like_dom_sf"/>
</dbReference>
<comment type="caution">
    <text evidence="3">The sequence shown here is derived from an EMBL/GenBank/DDBJ whole genome shotgun (WGS) entry which is preliminary data.</text>
</comment>
<dbReference type="InterPro" id="IPR033855">
    <property type="entry name" value="Protein_C"/>
</dbReference>
<dbReference type="Pfam" id="PF01343">
    <property type="entry name" value="Peptidase_S49"/>
    <property type="match status" value="1"/>
</dbReference>
<evidence type="ECO:0000313" key="3">
    <source>
        <dbReference type="EMBL" id="KFI24333.1"/>
    </source>
</evidence>
<dbReference type="PANTHER" id="PTHR42987:SF7">
    <property type="entry name" value="SIGNAL PEPTIDE PEPTIDASE SPPA-RELATED"/>
    <property type="match status" value="1"/>
</dbReference>
<comment type="similarity">
    <text evidence="1">Belongs to the peptidase S49 family.</text>
</comment>
<protein>
    <submittedName>
        <fullName evidence="3">Peptidase S49</fullName>
    </submittedName>
</protein>
<dbReference type="Gene3D" id="3.90.226.10">
    <property type="entry name" value="2-enoyl-CoA Hydratase, Chain A, domain 1"/>
    <property type="match status" value="1"/>
</dbReference>
<evidence type="ECO:0000256" key="1">
    <source>
        <dbReference type="ARBA" id="ARBA00008683"/>
    </source>
</evidence>
<dbReference type="PANTHER" id="PTHR42987">
    <property type="entry name" value="PEPTIDASE S49"/>
    <property type="match status" value="1"/>
</dbReference>
<keyword evidence="4" id="KW-1185">Reference proteome</keyword>
<accession>A0A086XQN3</accession>
<organism evidence="3 4">
    <name type="scientific">Paenirhodobacter enshiensis</name>
    <dbReference type="NCBI Taxonomy" id="1105367"/>
    <lineage>
        <taxon>Bacteria</taxon>
        <taxon>Pseudomonadati</taxon>
        <taxon>Pseudomonadota</taxon>
        <taxon>Alphaproteobacteria</taxon>
        <taxon>Rhodobacterales</taxon>
        <taxon>Rhodobacter group</taxon>
        <taxon>Paenirhodobacter</taxon>
    </lineage>
</organism>
<dbReference type="InterPro" id="IPR002142">
    <property type="entry name" value="Peptidase_S49"/>
</dbReference>
<dbReference type="CDD" id="cd07022">
    <property type="entry name" value="S49_Sppa_36K_type"/>
    <property type="match status" value="1"/>
</dbReference>
<dbReference type="SUPFAM" id="SSF52096">
    <property type="entry name" value="ClpP/crotonase"/>
    <property type="match status" value="1"/>
</dbReference>
<dbReference type="EMBL" id="JFZB01000054">
    <property type="protein sequence ID" value="KFI24333.1"/>
    <property type="molecule type" value="Genomic_DNA"/>
</dbReference>
<proteinExistence type="inferred from homology"/>
<sequence length="291" mass="29356">MLAGAPTAIAAELAMDLLARDLPEAGAGPAQTALAAERFTVQRGLAVVPVCGILTPNSAMLEAWFGWSSYFGLVDTMAELTERADIAAVVLDVDSPGGLVIGCEGAAAAIAATAAVKPVHALASPMAASAAYWLASQATDIAVTPGAVVGSIGVALEASSIVGPNSYGEQDYRLTSTHARAKRPDPGTAEGMTELRRSLDDAEAVFHAAVAAGRGIPVAELPGRLTVTDDPRDGGAVFRGPDAVARGLADTVETRAAFYSRMFSTYGATSGAATSARFGAIAAAAQARAAL</sequence>
<dbReference type="STRING" id="1105367.CG50_10825"/>
<dbReference type="GO" id="GO:0008233">
    <property type="term" value="F:peptidase activity"/>
    <property type="evidence" value="ECO:0007669"/>
    <property type="project" value="InterPro"/>
</dbReference>
<feature type="domain" description="Peptidase S49" evidence="2">
    <location>
        <begin position="113"/>
        <end position="262"/>
    </location>
</feature>
<dbReference type="AlphaFoldDB" id="A0A086XQN3"/>
<dbReference type="Proteomes" id="UP000028824">
    <property type="component" value="Unassembled WGS sequence"/>
</dbReference>
<reference evidence="3 4" key="1">
    <citation type="submission" date="2014-03" db="EMBL/GenBank/DDBJ databases">
        <title>Genome of Paenirhodobacter enshiensis DW2-9.</title>
        <authorList>
            <person name="Wang D."/>
            <person name="Wang G."/>
        </authorList>
    </citation>
    <scope>NUCLEOTIDE SEQUENCE [LARGE SCALE GENOMIC DNA]</scope>
    <source>
        <strain evidence="3 4">DW2-9</strain>
    </source>
</reference>
<dbReference type="eggNOG" id="COG0616">
    <property type="taxonomic scope" value="Bacteria"/>
</dbReference>
<dbReference type="GO" id="GO:0006508">
    <property type="term" value="P:proteolysis"/>
    <property type="evidence" value="ECO:0007669"/>
    <property type="project" value="InterPro"/>
</dbReference>